<dbReference type="STRING" id="542762.A0A4S4F0T8"/>
<keyword evidence="1" id="KW-0028">Amino-acid biosynthesis</keyword>
<dbReference type="InterPro" id="IPR051857">
    <property type="entry name" value="Asn_synthetase_domain"/>
</dbReference>
<keyword evidence="4" id="KW-0472">Membrane</keyword>
<organism evidence="5 6">
    <name type="scientific">Camellia sinensis var. sinensis</name>
    <name type="common">China tea</name>
    <dbReference type="NCBI Taxonomy" id="542762"/>
    <lineage>
        <taxon>Eukaryota</taxon>
        <taxon>Viridiplantae</taxon>
        <taxon>Streptophyta</taxon>
        <taxon>Embryophyta</taxon>
        <taxon>Tracheophyta</taxon>
        <taxon>Spermatophyta</taxon>
        <taxon>Magnoliopsida</taxon>
        <taxon>eudicotyledons</taxon>
        <taxon>Gunneridae</taxon>
        <taxon>Pentapetalae</taxon>
        <taxon>asterids</taxon>
        <taxon>Ericales</taxon>
        <taxon>Theaceae</taxon>
        <taxon>Camellia</taxon>
    </lineage>
</organism>
<protein>
    <submittedName>
        <fullName evidence="5">Uncharacterized protein</fullName>
    </submittedName>
</protein>
<keyword evidence="2" id="KW-0061">Asparagine biosynthesis</keyword>
<evidence type="ECO:0000256" key="3">
    <source>
        <dbReference type="ARBA" id="ARBA00022962"/>
    </source>
</evidence>
<sequence>MILYLPADHGEEYGTSEMDFWEELPCGVYSMRVGASKLDANMVGEVKRHEWADPILNELIKWERTSVQPKPKELNVSRMKFPGWQHDMLSVHSTKDVIGSLTAVLVLIVIGLIQASVLVPSETVLLALREAVMRRTTISTMFKCFSENDVHNNVENAEMQAKNRGECLDAVETE</sequence>
<evidence type="ECO:0000256" key="2">
    <source>
        <dbReference type="ARBA" id="ARBA00022888"/>
    </source>
</evidence>
<dbReference type="AlphaFoldDB" id="A0A4S4F0T8"/>
<comment type="caution">
    <text evidence="5">The sequence shown here is derived from an EMBL/GenBank/DDBJ whole genome shotgun (WGS) entry which is preliminary data.</text>
</comment>
<evidence type="ECO:0000313" key="6">
    <source>
        <dbReference type="Proteomes" id="UP000306102"/>
    </source>
</evidence>
<evidence type="ECO:0000256" key="1">
    <source>
        <dbReference type="ARBA" id="ARBA00022605"/>
    </source>
</evidence>
<keyword evidence="4" id="KW-0812">Transmembrane</keyword>
<feature type="transmembrane region" description="Helical" evidence="4">
    <location>
        <begin position="97"/>
        <end position="119"/>
    </location>
</feature>
<dbReference type="EMBL" id="SDRB02000542">
    <property type="protein sequence ID" value="THG23030.1"/>
    <property type="molecule type" value="Genomic_DNA"/>
</dbReference>
<gene>
    <name evidence="5" type="ORF">TEA_027029</name>
</gene>
<keyword evidence="3" id="KW-0315">Glutamine amidotransferase</keyword>
<dbReference type="GO" id="GO:0006529">
    <property type="term" value="P:asparagine biosynthetic process"/>
    <property type="evidence" value="ECO:0007669"/>
    <property type="project" value="UniProtKB-KW"/>
</dbReference>
<keyword evidence="6" id="KW-1185">Reference proteome</keyword>
<dbReference type="Proteomes" id="UP000306102">
    <property type="component" value="Unassembled WGS sequence"/>
</dbReference>
<dbReference type="PANTHER" id="PTHR45937:SF1">
    <property type="entry name" value="ASPARAGINE SYNTHETASE DOMAIN-CONTAINING PROTEIN 1"/>
    <property type="match status" value="1"/>
</dbReference>
<name>A0A4S4F0T8_CAMSN</name>
<proteinExistence type="predicted"/>
<dbReference type="PANTHER" id="PTHR45937">
    <property type="entry name" value="ASPARAGINE SYNTHETASE DOMAIN-CONTAINING PROTEIN 1"/>
    <property type="match status" value="1"/>
</dbReference>
<keyword evidence="4" id="KW-1133">Transmembrane helix</keyword>
<reference evidence="5 6" key="1">
    <citation type="journal article" date="2018" name="Proc. Natl. Acad. Sci. U.S.A.">
        <title>Draft genome sequence of Camellia sinensis var. sinensis provides insights into the evolution of the tea genome and tea quality.</title>
        <authorList>
            <person name="Wei C."/>
            <person name="Yang H."/>
            <person name="Wang S."/>
            <person name="Zhao J."/>
            <person name="Liu C."/>
            <person name="Gao L."/>
            <person name="Xia E."/>
            <person name="Lu Y."/>
            <person name="Tai Y."/>
            <person name="She G."/>
            <person name="Sun J."/>
            <person name="Cao H."/>
            <person name="Tong W."/>
            <person name="Gao Q."/>
            <person name="Li Y."/>
            <person name="Deng W."/>
            <person name="Jiang X."/>
            <person name="Wang W."/>
            <person name="Chen Q."/>
            <person name="Zhang S."/>
            <person name="Li H."/>
            <person name="Wu J."/>
            <person name="Wang P."/>
            <person name="Li P."/>
            <person name="Shi C."/>
            <person name="Zheng F."/>
            <person name="Jian J."/>
            <person name="Huang B."/>
            <person name="Shan D."/>
            <person name="Shi M."/>
            <person name="Fang C."/>
            <person name="Yue Y."/>
            <person name="Li F."/>
            <person name="Li D."/>
            <person name="Wei S."/>
            <person name="Han B."/>
            <person name="Jiang C."/>
            <person name="Yin Y."/>
            <person name="Xia T."/>
            <person name="Zhang Z."/>
            <person name="Bennetzen J.L."/>
            <person name="Zhao S."/>
            <person name="Wan X."/>
        </authorList>
    </citation>
    <scope>NUCLEOTIDE SEQUENCE [LARGE SCALE GENOMIC DNA]</scope>
    <source>
        <strain evidence="6">cv. Shuchazao</strain>
        <tissue evidence="5">Leaf</tissue>
    </source>
</reference>
<accession>A0A4S4F0T8</accession>
<evidence type="ECO:0000256" key="4">
    <source>
        <dbReference type="SAM" id="Phobius"/>
    </source>
</evidence>
<evidence type="ECO:0000313" key="5">
    <source>
        <dbReference type="EMBL" id="THG23030.1"/>
    </source>
</evidence>